<keyword evidence="1" id="KW-0503">Monooxygenase</keyword>
<dbReference type="RefSeq" id="WP_060234272.1">
    <property type="nucleotide sequence ID" value="NZ_LPLU01000058.1"/>
</dbReference>
<dbReference type="AlphaFoldDB" id="A0A108CP10"/>
<dbReference type="PANTHER" id="PTHR38663">
    <property type="match status" value="1"/>
</dbReference>
<evidence type="ECO:0000313" key="1">
    <source>
        <dbReference type="EMBL" id="KWK77899.1"/>
    </source>
</evidence>
<dbReference type="PANTHER" id="PTHR38663:SF1">
    <property type="entry name" value="L-ORNITHINE N(5)-MONOOXYGENASE"/>
    <property type="match status" value="1"/>
</dbReference>
<comment type="caution">
    <text evidence="1">The sequence shown here is derived from an EMBL/GenBank/DDBJ whole genome shotgun (WGS) entry which is preliminary data.</text>
</comment>
<gene>
    <name evidence="1" type="ORF">WM16_10340</name>
</gene>
<dbReference type="Gene3D" id="3.50.50.60">
    <property type="entry name" value="FAD/NAD(P)-binding domain"/>
    <property type="match status" value="1"/>
</dbReference>
<dbReference type="SUPFAM" id="SSF51905">
    <property type="entry name" value="FAD/NAD(P)-binding domain"/>
    <property type="match status" value="1"/>
</dbReference>
<name>A0A108CP10_9BURK</name>
<dbReference type="PRINTS" id="PR00469">
    <property type="entry name" value="PNDRDTASEII"/>
</dbReference>
<dbReference type="InterPro" id="IPR036188">
    <property type="entry name" value="FAD/NAD-bd_sf"/>
</dbReference>
<dbReference type="Proteomes" id="UP000065504">
    <property type="component" value="Unassembled WGS sequence"/>
</dbReference>
<keyword evidence="1" id="KW-0560">Oxidoreductase</keyword>
<sequence>MPSTDTVIIGAGPYGLSLATHLKAAGVPHQILGQPMCAWRNYMPPGMLMRSEAFASNLSAPRRGYTLKDYCRVKGIQYQPVGMKVTLETFVDYGLWFQSNLVAETRPVDVVDMRRSDDGFNLSLSDGSALDARRVVMALGLKGFAHTPPALQGLPDTYVSHSEKYGNLTWAAGRDIVIVGGGQSALGLAALLNEVGASVRVLVRDHSVDWNPTPETERSFVSKMLSPDAGLGRGWRTHVLCEYPHVFHALSRRLRKNLIERLHGPSGAWWLHDRVIDKIPIAFDTEVRSAAIDDDTVALRVANGNGELSTVTASHVIVATGFKTDMTRHTFISKEIMDSISLFSGAPELTRHFETTVRGLYVIGPASAQSFGPVMRFVYGAKHAASHVAWHIGKAYRRETTKIRWRREAGQLLEPTSERDGLL</sequence>
<evidence type="ECO:0000313" key="2">
    <source>
        <dbReference type="Proteomes" id="UP000065504"/>
    </source>
</evidence>
<dbReference type="EMBL" id="LPLU01000058">
    <property type="protein sequence ID" value="KWK77899.1"/>
    <property type="molecule type" value="Genomic_DNA"/>
</dbReference>
<dbReference type="PRINTS" id="PR00368">
    <property type="entry name" value="FADPNR"/>
</dbReference>
<accession>A0A108CP10</accession>
<proteinExistence type="predicted"/>
<dbReference type="GO" id="GO:0004497">
    <property type="term" value="F:monooxygenase activity"/>
    <property type="evidence" value="ECO:0007669"/>
    <property type="project" value="UniProtKB-KW"/>
</dbReference>
<protein>
    <submittedName>
        <fullName evidence="1">Dimethylaniline monooxygenase</fullName>
    </submittedName>
</protein>
<dbReference type="Pfam" id="PF13738">
    <property type="entry name" value="Pyr_redox_3"/>
    <property type="match status" value="1"/>
</dbReference>
<reference evidence="1 2" key="1">
    <citation type="submission" date="2015-11" db="EMBL/GenBank/DDBJ databases">
        <title>Expanding the genomic diversity of Burkholderia species for the development of highly accurate diagnostics.</title>
        <authorList>
            <person name="Sahl J."/>
            <person name="Keim P."/>
            <person name="Wagner D."/>
        </authorList>
    </citation>
    <scope>NUCLEOTIDE SEQUENCE [LARGE SCALE GENOMIC DNA]</scope>
    <source>
        <strain evidence="1 2">MSMB782WGS</strain>
    </source>
</reference>
<organism evidence="1 2">
    <name type="scientific">Burkholderia ubonensis</name>
    <dbReference type="NCBI Taxonomy" id="101571"/>
    <lineage>
        <taxon>Bacteria</taxon>
        <taxon>Pseudomonadati</taxon>
        <taxon>Pseudomonadota</taxon>
        <taxon>Betaproteobacteria</taxon>
        <taxon>Burkholderiales</taxon>
        <taxon>Burkholderiaceae</taxon>
        <taxon>Burkholderia</taxon>
        <taxon>Burkholderia cepacia complex</taxon>
    </lineage>
</organism>